<feature type="non-terminal residue" evidence="2">
    <location>
        <position position="181"/>
    </location>
</feature>
<comment type="caution">
    <text evidence="2">The sequence shown here is derived from an EMBL/GenBank/DDBJ whole genome shotgun (WGS) entry which is preliminary data.</text>
</comment>
<feature type="region of interest" description="Disordered" evidence="1">
    <location>
        <begin position="74"/>
        <end position="105"/>
    </location>
</feature>
<evidence type="ECO:0000313" key="2">
    <source>
        <dbReference type="EMBL" id="GFC71408.1"/>
    </source>
</evidence>
<reference evidence="2" key="1">
    <citation type="journal article" date="2019" name="Sci. Rep.">
        <title>Draft genome of Tanacetum cinerariifolium, the natural source of mosquito coil.</title>
        <authorList>
            <person name="Yamashiro T."/>
            <person name="Shiraishi A."/>
            <person name="Satake H."/>
            <person name="Nakayama K."/>
        </authorList>
    </citation>
    <scope>NUCLEOTIDE SEQUENCE</scope>
</reference>
<accession>A0A699QRN8</accession>
<gene>
    <name evidence="2" type="ORF">Tci_843378</name>
</gene>
<name>A0A699QRN8_TANCI</name>
<organism evidence="2">
    <name type="scientific">Tanacetum cinerariifolium</name>
    <name type="common">Dalmatian daisy</name>
    <name type="synonym">Chrysanthemum cinerariifolium</name>
    <dbReference type="NCBI Taxonomy" id="118510"/>
    <lineage>
        <taxon>Eukaryota</taxon>
        <taxon>Viridiplantae</taxon>
        <taxon>Streptophyta</taxon>
        <taxon>Embryophyta</taxon>
        <taxon>Tracheophyta</taxon>
        <taxon>Spermatophyta</taxon>
        <taxon>Magnoliopsida</taxon>
        <taxon>eudicotyledons</taxon>
        <taxon>Gunneridae</taxon>
        <taxon>Pentapetalae</taxon>
        <taxon>asterids</taxon>
        <taxon>campanulids</taxon>
        <taxon>Asterales</taxon>
        <taxon>Asteraceae</taxon>
        <taxon>Asteroideae</taxon>
        <taxon>Anthemideae</taxon>
        <taxon>Anthemidinae</taxon>
        <taxon>Tanacetum</taxon>
    </lineage>
</organism>
<dbReference type="EMBL" id="BKCJ011033251">
    <property type="protein sequence ID" value="GFC71408.1"/>
    <property type="molecule type" value="Genomic_DNA"/>
</dbReference>
<protein>
    <submittedName>
        <fullName evidence="2">Uncharacterized protein</fullName>
    </submittedName>
</protein>
<proteinExistence type="predicted"/>
<evidence type="ECO:0000256" key="1">
    <source>
        <dbReference type="SAM" id="MobiDB-lite"/>
    </source>
</evidence>
<sequence length="181" mass="19921">MVSATKQHQARTGQYSNNARTALGRSLQRFISAAFRERFRLFARLDHENHHRVTGDIDSGRCQCQRTGHAMWQRQQIVQRGPRQPASDAPERRPGKPGCSEASGQAAKTAGLSAGKCPETIQIICRQHDSLCQGLFTLPVPAIAGHALLTHTVHLPDQFFAALGKRVTAALVRINDDDHLA</sequence>
<dbReference type="AlphaFoldDB" id="A0A699QRN8"/>